<dbReference type="Proteomes" id="UP000551823">
    <property type="component" value="Unassembled WGS sequence"/>
</dbReference>
<gene>
    <name evidence="7" type="primary">Ahr_0</name>
    <name evidence="7" type="ORF">NYCLEU_R07044</name>
</gene>
<feature type="non-terminal residue" evidence="7">
    <location>
        <position position="626"/>
    </location>
</feature>
<dbReference type="InterPro" id="IPR001610">
    <property type="entry name" value="PAC"/>
</dbReference>
<dbReference type="GO" id="GO:0000976">
    <property type="term" value="F:transcription cis-regulatory region binding"/>
    <property type="evidence" value="ECO:0007669"/>
    <property type="project" value="TreeGrafter"/>
</dbReference>
<dbReference type="GO" id="GO:0034751">
    <property type="term" value="C:aryl hydrocarbon receptor complex"/>
    <property type="evidence" value="ECO:0007669"/>
    <property type="project" value="TreeGrafter"/>
</dbReference>
<protein>
    <submittedName>
        <fullName evidence="7">AHR protein</fullName>
    </submittedName>
</protein>
<dbReference type="AlphaFoldDB" id="A0A7L4CFQ5"/>
<dbReference type="SUPFAM" id="SSF55785">
    <property type="entry name" value="PYP-like sensor domain (PAS domain)"/>
    <property type="match status" value="1"/>
</dbReference>
<comment type="caution">
    <text evidence="7">The sequence shown here is derived from an EMBL/GenBank/DDBJ whole genome shotgun (WGS) entry which is preliminary data.</text>
</comment>
<dbReference type="InterPro" id="IPR035965">
    <property type="entry name" value="PAS-like_dom_sf"/>
</dbReference>
<reference evidence="7 8" key="1">
    <citation type="submission" date="2019-09" db="EMBL/GenBank/DDBJ databases">
        <title>Bird 10,000 Genomes (B10K) Project - Family phase.</title>
        <authorList>
            <person name="Zhang G."/>
        </authorList>
    </citation>
    <scope>NUCLEOTIDE SEQUENCE [LARGE SCALE GENOMIC DNA]</scope>
    <source>
        <strain evidence="7">B10K-DU-005-01</strain>
    </source>
</reference>
<dbReference type="PANTHER" id="PTHR10649">
    <property type="entry name" value="ARYL HYDROCARBON RECEPTOR"/>
    <property type="match status" value="1"/>
</dbReference>
<keyword evidence="3" id="KW-0238">DNA-binding</keyword>
<evidence type="ECO:0000313" key="7">
    <source>
        <dbReference type="EMBL" id="NXW48691.1"/>
    </source>
</evidence>
<organism evidence="7 8">
    <name type="scientific">Nyctiprogne leucopyga</name>
    <dbReference type="NCBI Taxonomy" id="382315"/>
    <lineage>
        <taxon>Eukaryota</taxon>
        <taxon>Metazoa</taxon>
        <taxon>Chordata</taxon>
        <taxon>Craniata</taxon>
        <taxon>Vertebrata</taxon>
        <taxon>Euteleostomi</taxon>
        <taxon>Archelosauria</taxon>
        <taxon>Archosauria</taxon>
        <taxon>Dinosauria</taxon>
        <taxon>Saurischia</taxon>
        <taxon>Theropoda</taxon>
        <taxon>Coelurosauria</taxon>
        <taxon>Aves</taxon>
        <taxon>Neognathae</taxon>
        <taxon>Neoaves</taxon>
        <taxon>Strisores</taxon>
        <taxon>Caprimulgiformes</taxon>
        <taxon>Caprimulgidae</taxon>
        <taxon>Chordeilinae</taxon>
        <taxon>Nyctiprogne</taxon>
    </lineage>
</organism>
<dbReference type="InterPro" id="IPR039091">
    <property type="entry name" value="AHR/AHRR"/>
</dbReference>
<evidence type="ECO:0000256" key="1">
    <source>
        <dbReference type="ARBA" id="ARBA00004123"/>
    </source>
</evidence>
<keyword evidence="5" id="KW-0539">Nucleus</keyword>
<dbReference type="GO" id="GO:0005634">
    <property type="term" value="C:nucleus"/>
    <property type="evidence" value="ECO:0007669"/>
    <property type="project" value="UniProtKB-SubCell"/>
</dbReference>
<dbReference type="SMART" id="SM00086">
    <property type="entry name" value="PAC"/>
    <property type="match status" value="1"/>
</dbReference>
<evidence type="ECO:0000256" key="3">
    <source>
        <dbReference type="ARBA" id="ARBA00023125"/>
    </source>
</evidence>
<evidence type="ECO:0000256" key="4">
    <source>
        <dbReference type="ARBA" id="ARBA00023163"/>
    </source>
</evidence>
<dbReference type="PANTHER" id="PTHR10649:SF9">
    <property type="entry name" value="ARYL HYDROCARBON RECEPTOR"/>
    <property type="match status" value="1"/>
</dbReference>
<comment type="subcellular location">
    <subcellularLocation>
        <location evidence="1">Nucleus</location>
    </subcellularLocation>
</comment>
<keyword evidence="2" id="KW-0805">Transcription regulation</keyword>
<dbReference type="EMBL" id="VZZU01002504">
    <property type="protein sequence ID" value="NXW48691.1"/>
    <property type="molecule type" value="Genomic_DNA"/>
</dbReference>
<name>A0A7L4CFQ5_9AVES</name>
<sequence length="626" mass="70512">AMNFQGRLKFLHGQNKKGKDGATLSPQLALFAVATPLQPPSILEIRTKNFIFRTKHKLDFTPTGCDANVRFLTEIYLCDRMLVFSYFCSLDSKQYAYFLTLVMKTGESGMTVFRLLTKENRWAWVQANARLVYKNGRPDYIIATQRPLTDEEGAEHLRKRNMKLPFMFATGEAVLYEVSFPMSSLMDPSQLKNKSVAGKGAKATLRNDSVDPNSLLGAMLRQDESVYLCPPASHKLSFERNFFADSRNELGGGVSSSWMDNLLPAGNHSVLKRELMECSQDSTVPLPEDSAALFQDNKSSDLYSIMKNLGIDFEDLKCIQQDEEFFKTELSGVDDIGDIVITDEILTYVQDSLNKSDFLYSGCNQQQPLVQNESCSIQQELDLHQLHQHQKQLVEQQQEQQQQQQQQLCQKMKHMQVNGMFTNWSSGTSMPLSCSQQQPQQYGFPGMHATTSEFSYKSEVNASPYACRQEFSPYKQPTAPMPQLSNFAQMDFPVAGFDRSTYSASSNLEDFLSCLQQVPENHECGINSESVMLSPQTCYAGAVSMYQCTQEAQPSCVDQMQYDPMMASQQTLLNKFQNGFNGGNVNEVYPSQLDVISNAQTSTHLQPLHHPTEPRSFSDLASSGFM</sequence>
<keyword evidence="4" id="KW-0804">Transcription</keyword>
<evidence type="ECO:0000256" key="2">
    <source>
        <dbReference type="ARBA" id="ARBA00023015"/>
    </source>
</evidence>
<evidence type="ECO:0000256" key="6">
    <source>
        <dbReference type="SAM" id="MobiDB-lite"/>
    </source>
</evidence>
<keyword evidence="8" id="KW-1185">Reference proteome</keyword>
<evidence type="ECO:0000313" key="8">
    <source>
        <dbReference type="Proteomes" id="UP000551823"/>
    </source>
</evidence>
<dbReference type="GO" id="GO:0004879">
    <property type="term" value="F:nuclear receptor activity"/>
    <property type="evidence" value="ECO:0007669"/>
    <property type="project" value="TreeGrafter"/>
</dbReference>
<feature type="non-terminal residue" evidence="7">
    <location>
        <position position="1"/>
    </location>
</feature>
<evidence type="ECO:0000256" key="5">
    <source>
        <dbReference type="ARBA" id="ARBA00023242"/>
    </source>
</evidence>
<accession>A0A7L4CFQ5</accession>
<dbReference type="GO" id="GO:0006805">
    <property type="term" value="P:xenobiotic metabolic process"/>
    <property type="evidence" value="ECO:0007669"/>
    <property type="project" value="InterPro"/>
</dbReference>
<proteinExistence type="predicted"/>
<feature type="region of interest" description="Disordered" evidence="6">
    <location>
        <begin position="604"/>
        <end position="626"/>
    </location>
</feature>
<dbReference type="Gene3D" id="3.30.450.20">
    <property type="entry name" value="PAS domain"/>
    <property type="match status" value="2"/>
</dbReference>